<evidence type="ECO:0000313" key="1">
    <source>
        <dbReference type="EMBL" id="KAF5378493.1"/>
    </source>
</evidence>
<reference evidence="1 2" key="1">
    <citation type="journal article" date="2020" name="ISME J.">
        <title>Uncovering the hidden diversity of litter-decomposition mechanisms in mushroom-forming fungi.</title>
        <authorList>
            <person name="Floudas D."/>
            <person name="Bentzer J."/>
            <person name="Ahren D."/>
            <person name="Johansson T."/>
            <person name="Persson P."/>
            <person name="Tunlid A."/>
        </authorList>
    </citation>
    <scope>NUCLEOTIDE SEQUENCE [LARGE SCALE GENOMIC DNA]</scope>
    <source>
        <strain evidence="1 2">CBS 661.87</strain>
    </source>
</reference>
<name>A0A8H5H850_9AGAR</name>
<protein>
    <submittedName>
        <fullName evidence="1">Uncharacterized protein</fullName>
    </submittedName>
</protein>
<gene>
    <name evidence="1" type="ORF">D9615_007114</name>
</gene>
<dbReference type="EMBL" id="JAACJP010000019">
    <property type="protein sequence ID" value="KAF5378493.1"/>
    <property type="molecule type" value="Genomic_DNA"/>
</dbReference>
<sequence length="320" mass="36334">MFKEIDHRRKCSPQSRVWMALNRLDALKDDLDGIEKRNEAQVQPFVSDHVLALEGILEGNIDLTFSEVSEQDLKAAGVIWKPLTINYAKLSELTEALKTNAEAETIVLDLYSRVKKIYAHINIAYERAFRMIIDAVLFALVEIMSTTERSVAIYPDMKIDPGAGVHIVDPVSEYKLWLSGSIDYAIFEYENTEDNRATMLYPGVGNFHTVNTATRQMYVCEAKHQKEDGVGSYSPEAVSQAIAALKNAGLSEVRFCLSDGEKWKFYILKEQNETLTYYEPLMGIALSRESIERSDKELRVILLLLCEWLKPTVTDLYSAE</sequence>
<accession>A0A8H5H850</accession>
<dbReference type="OrthoDB" id="3144838at2759"/>
<proteinExistence type="predicted"/>
<comment type="caution">
    <text evidence="1">The sequence shown here is derived from an EMBL/GenBank/DDBJ whole genome shotgun (WGS) entry which is preliminary data.</text>
</comment>
<keyword evidence="2" id="KW-1185">Reference proteome</keyword>
<organism evidence="1 2">
    <name type="scientific">Tricholomella constricta</name>
    <dbReference type="NCBI Taxonomy" id="117010"/>
    <lineage>
        <taxon>Eukaryota</taxon>
        <taxon>Fungi</taxon>
        <taxon>Dikarya</taxon>
        <taxon>Basidiomycota</taxon>
        <taxon>Agaricomycotina</taxon>
        <taxon>Agaricomycetes</taxon>
        <taxon>Agaricomycetidae</taxon>
        <taxon>Agaricales</taxon>
        <taxon>Tricholomatineae</taxon>
        <taxon>Lyophyllaceae</taxon>
        <taxon>Tricholomella</taxon>
    </lineage>
</organism>
<dbReference type="Proteomes" id="UP000565441">
    <property type="component" value="Unassembled WGS sequence"/>
</dbReference>
<dbReference type="AlphaFoldDB" id="A0A8H5H850"/>
<evidence type="ECO:0000313" key="2">
    <source>
        <dbReference type="Proteomes" id="UP000565441"/>
    </source>
</evidence>